<evidence type="ECO:0000313" key="3">
    <source>
        <dbReference type="Proteomes" id="UP001165085"/>
    </source>
</evidence>
<proteinExistence type="predicted"/>
<keyword evidence="3" id="KW-1185">Reference proteome</keyword>
<sequence>MMGFASTSSQVRPPSFIECKEHSAKLINPTITTALKENIRTLQKPVSDLPSWVGTFCPDIYEHYYKVPYLATYLPQRPLGTLSFTDNAPLPIMTSSLGAKSTCLLKLLVEMCEGEGIEVMIYAGGQLGAMLHGGPMPWDDDIDVAIEYRHREKFEELCGETVAGGEVRLGCFRAWNAWKVFKGKGEDDRTHWKHDGYNSPYIDVYFVEERFYWRHPFTRYIREVRPDGETTGEQQFRVDDFYPVEDYYYGGMKLKGPGRAVALRYDLSRCFAGGYNHRLEAFFADAVDKEELEINCCAMYEVGYPFVKEDGKTLTYRIRNKLGTMERYDVRVGL</sequence>
<dbReference type="OrthoDB" id="444255at2759"/>
<reference evidence="3" key="1">
    <citation type="journal article" date="2023" name="Commun. Biol.">
        <title>Genome analysis of Parmales, the sister group of diatoms, reveals the evolutionary specialization of diatoms from phago-mixotrophs to photoautotrophs.</title>
        <authorList>
            <person name="Ban H."/>
            <person name="Sato S."/>
            <person name="Yoshikawa S."/>
            <person name="Yamada K."/>
            <person name="Nakamura Y."/>
            <person name="Ichinomiya M."/>
            <person name="Sato N."/>
            <person name="Blanc-Mathieu R."/>
            <person name="Endo H."/>
            <person name="Kuwata A."/>
            <person name="Ogata H."/>
        </authorList>
    </citation>
    <scope>NUCLEOTIDE SEQUENCE [LARGE SCALE GENOMIC DNA]</scope>
    <source>
        <strain evidence="3">NIES 3701</strain>
    </source>
</reference>
<name>A0A9W6ZQL6_9STRA</name>
<dbReference type="PANTHER" id="PTHR43404:SF1">
    <property type="entry name" value="MNN4P"/>
    <property type="match status" value="1"/>
</dbReference>
<gene>
    <name evidence="2" type="ORF">TrST_g6469</name>
</gene>
<accession>A0A9W6ZQL6</accession>
<dbReference type="InterPro" id="IPR007074">
    <property type="entry name" value="LicD/FKTN/FKRP_NTP_transf"/>
</dbReference>
<dbReference type="EMBL" id="BRXY01000034">
    <property type="protein sequence ID" value="GMH55582.1"/>
    <property type="molecule type" value="Genomic_DNA"/>
</dbReference>
<protein>
    <recommendedName>
        <fullName evidence="1">LicD/FKTN/FKRP nucleotidyltransferase domain-containing protein</fullName>
    </recommendedName>
</protein>
<feature type="domain" description="LicD/FKTN/FKRP nucleotidyltransferase" evidence="1">
    <location>
        <begin position="112"/>
        <end position="157"/>
    </location>
</feature>
<dbReference type="Pfam" id="PF04991">
    <property type="entry name" value="LicD"/>
    <property type="match status" value="1"/>
</dbReference>
<dbReference type="InterPro" id="IPR052942">
    <property type="entry name" value="LPS_cholinephosphotransferase"/>
</dbReference>
<organism evidence="2 3">
    <name type="scientific">Triparma strigata</name>
    <dbReference type="NCBI Taxonomy" id="1606541"/>
    <lineage>
        <taxon>Eukaryota</taxon>
        <taxon>Sar</taxon>
        <taxon>Stramenopiles</taxon>
        <taxon>Ochrophyta</taxon>
        <taxon>Bolidophyceae</taxon>
        <taxon>Parmales</taxon>
        <taxon>Triparmaceae</taxon>
        <taxon>Triparma</taxon>
    </lineage>
</organism>
<evidence type="ECO:0000313" key="2">
    <source>
        <dbReference type="EMBL" id="GMH55582.1"/>
    </source>
</evidence>
<dbReference type="Proteomes" id="UP001165085">
    <property type="component" value="Unassembled WGS sequence"/>
</dbReference>
<dbReference type="PANTHER" id="PTHR43404">
    <property type="entry name" value="LIPOPOLYSACCHARIDE CHOLINEPHOSPHOTRANSFERASE LICD"/>
    <property type="match status" value="1"/>
</dbReference>
<evidence type="ECO:0000259" key="1">
    <source>
        <dbReference type="Pfam" id="PF04991"/>
    </source>
</evidence>
<comment type="caution">
    <text evidence="2">The sequence shown here is derived from an EMBL/GenBank/DDBJ whole genome shotgun (WGS) entry which is preliminary data.</text>
</comment>
<dbReference type="AlphaFoldDB" id="A0A9W6ZQL6"/>
<dbReference type="GO" id="GO:0009100">
    <property type="term" value="P:glycoprotein metabolic process"/>
    <property type="evidence" value="ECO:0007669"/>
    <property type="project" value="UniProtKB-ARBA"/>
</dbReference>